<dbReference type="PANTHER" id="PTHR23185:SF0">
    <property type="entry name" value="PROTEIN VIRILIZER HOMOLOG"/>
    <property type="match status" value="1"/>
</dbReference>
<sequence>MICLSSTDYLVDEGTECNSTSDLLLERSREKSLVDLLIPLLVLLITLLKKLQEAQEQHRNTKLMNALLRLHREVSPKLAACAADLSSSYPDAALGFGAVCNLLVSALACWPIYGWTPGLFHSLLASVQATSSLALGPKETCSLLCILNDLFPEEGVWLWKNGMPLLSAVRTLAVGTLLGPQKEREVNWYLHPGHPEVLLNQLTPQLDKISQVILHYAMTSLVVIQDMLRVFIIRIACQKADNASLLLQPIMSWIRMRLSESSCQTDVDAYKIYRLLDFLACLLEHPRAKPLLLKEGAIQMLIKALERCVDATESDGKQLSDGRNSAKCSLTAFSWCLPLCKSLSLICDSHMSRHYIGNYAKNDFEHLSSEDCSLILPYLLKFMSGIAARFKAERCMKLKRG</sequence>
<dbReference type="Proteomes" id="UP000288805">
    <property type="component" value="Unassembled WGS sequence"/>
</dbReference>
<evidence type="ECO:0000313" key="1">
    <source>
        <dbReference type="EMBL" id="RVX10462.1"/>
    </source>
</evidence>
<protein>
    <submittedName>
        <fullName evidence="1">Uncharacterized protein</fullName>
    </submittedName>
</protein>
<name>A0A438JNF8_VITVI</name>
<dbReference type="PANTHER" id="PTHR23185">
    <property type="entry name" value="PROTEIN VIRILIZER HOMOLOG"/>
    <property type="match status" value="1"/>
</dbReference>
<accession>A0A438JNF8</accession>
<proteinExistence type="predicted"/>
<comment type="caution">
    <text evidence="1">The sequence shown here is derived from an EMBL/GenBank/DDBJ whole genome shotgun (WGS) entry which is preliminary data.</text>
</comment>
<organism evidence="1 2">
    <name type="scientific">Vitis vinifera</name>
    <name type="common">Grape</name>
    <dbReference type="NCBI Taxonomy" id="29760"/>
    <lineage>
        <taxon>Eukaryota</taxon>
        <taxon>Viridiplantae</taxon>
        <taxon>Streptophyta</taxon>
        <taxon>Embryophyta</taxon>
        <taxon>Tracheophyta</taxon>
        <taxon>Spermatophyta</taxon>
        <taxon>Magnoliopsida</taxon>
        <taxon>eudicotyledons</taxon>
        <taxon>Gunneridae</taxon>
        <taxon>Pentapetalae</taxon>
        <taxon>rosids</taxon>
        <taxon>Vitales</taxon>
        <taxon>Vitaceae</taxon>
        <taxon>Viteae</taxon>
        <taxon>Vitis</taxon>
    </lineage>
</organism>
<dbReference type="AlphaFoldDB" id="A0A438JNF8"/>
<evidence type="ECO:0000313" key="2">
    <source>
        <dbReference type="Proteomes" id="UP000288805"/>
    </source>
</evidence>
<dbReference type="EMBL" id="QGNW01000034">
    <property type="protein sequence ID" value="RVX10462.1"/>
    <property type="molecule type" value="Genomic_DNA"/>
</dbReference>
<gene>
    <name evidence="1" type="ORF">CK203_017048</name>
</gene>
<reference evidence="1 2" key="1">
    <citation type="journal article" date="2018" name="PLoS Genet.">
        <title>Population sequencing reveals clonal diversity and ancestral inbreeding in the grapevine cultivar Chardonnay.</title>
        <authorList>
            <person name="Roach M.J."/>
            <person name="Johnson D.L."/>
            <person name="Bohlmann J."/>
            <person name="van Vuuren H.J."/>
            <person name="Jones S.J."/>
            <person name="Pretorius I.S."/>
            <person name="Schmidt S.A."/>
            <person name="Borneman A.R."/>
        </authorList>
    </citation>
    <scope>NUCLEOTIDE SEQUENCE [LARGE SCALE GENOMIC DNA]</scope>
    <source>
        <strain evidence="2">cv. Chardonnay</strain>
        <tissue evidence="1">Leaf</tissue>
    </source>
</reference>
<dbReference type="InterPro" id="IPR026736">
    <property type="entry name" value="Virilizer"/>
</dbReference>